<dbReference type="SMART" id="SM00220">
    <property type="entry name" value="S_TKc"/>
    <property type="match status" value="1"/>
</dbReference>
<organism evidence="7 8">
    <name type="scientific">Acanthamoeba castellanii (strain ATCC 30010 / Neff)</name>
    <dbReference type="NCBI Taxonomy" id="1257118"/>
    <lineage>
        <taxon>Eukaryota</taxon>
        <taxon>Amoebozoa</taxon>
        <taxon>Discosea</taxon>
        <taxon>Longamoebia</taxon>
        <taxon>Centramoebida</taxon>
        <taxon>Acanthamoebidae</taxon>
        <taxon>Acanthamoeba</taxon>
    </lineage>
</organism>
<dbReference type="GO" id="GO:0005524">
    <property type="term" value="F:ATP binding"/>
    <property type="evidence" value="ECO:0007669"/>
    <property type="project" value="UniProtKB-UniRule"/>
</dbReference>
<feature type="compositionally biased region" description="Acidic residues" evidence="5">
    <location>
        <begin position="817"/>
        <end position="826"/>
    </location>
</feature>
<dbReference type="GeneID" id="14915593"/>
<dbReference type="InterPro" id="IPR008271">
    <property type="entry name" value="Ser/Thr_kinase_AS"/>
</dbReference>
<evidence type="ECO:0000256" key="2">
    <source>
        <dbReference type="ARBA" id="ARBA00022741"/>
    </source>
</evidence>
<dbReference type="InterPro" id="IPR017441">
    <property type="entry name" value="Protein_kinase_ATP_BS"/>
</dbReference>
<keyword evidence="8" id="KW-1185">Reference proteome</keyword>
<dbReference type="InterPro" id="IPR015915">
    <property type="entry name" value="Kelch-typ_b-propeller"/>
</dbReference>
<feature type="binding site" evidence="4">
    <location>
        <position position="464"/>
    </location>
    <ligand>
        <name>ATP</name>
        <dbReference type="ChEBI" id="CHEBI:30616"/>
    </ligand>
</feature>
<dbReference type="RefSeq" id="XP_004337257.1">
    <property type="nucleotide sequence ID" value="XM_004337209.1"/>
</dbReference>
<accession>L8GPZ3</accession>
<dbReference type="KEGG" id="acan:ACA1_219700"/>
<feature type="compositionally biased region" description="Polar residues" evidence="5">
    <location>
        <begin position="919"/>
        <end position="928"/>
    </location>
</feature>
<dbReference type="PANTHER" id="PTHR48012:SF28">
    <property type="entry name" value="SERINE_THREONINE-PROTEIN KINASE PAKE-RELATED"/>
    <property type="match status" value="1"/>
</dbReference>
<dbReference type="EC" id="2.7.11.1" evidence="1"/>
<evidence type="ECO:0000256" key="3">
    <source>
        <dbReference type="ARBA" id="ARBA00022840"/>
    </source>
</evidence>
<feature type="region of interest" description="Disordered" evidence="5">
    <location>
        <begin position="356"/>
        <end position="394"/>
    </location>
</feature>
<dbReference type="PROSITE" id="PS00108">
    <property type="entry name" value="PROTEIN_KINASE_ST"/>
    <property type="match status" value="1"/>
</dbReference>
<feature type="compositionally biased region" description="Low complexity" evidence="5">
    <location>
        <begin position="976"/>
        <end position="994"/>
    </location>
</feature>
<evidence type="ECO:0000256" key="4">
    <source>
        <dbReference type="PROSITE-ProRule" id="PRU10141"/>
    </source>
</evidence>
<feature type="region of interest" description="Disordered" evidence="5">
    <location>
        <begin position="809"/>
        <end position="831"/>
    </location>
</feature>
<dbReference type="PROSITE" id="PS50011">
    <property type="entry name" value="PROTEIN_KINASE_DOM"/>
    <property type="match status" value="1"/>
</dbReference>
<dbReference type="InterPro" id="IPR000719">
    <property type="entry name" value="Prot_kinase_dom"/>
</dbReference>
<dbReference type="PROSITE" id="PS00107">
    <property type="entry name" value="PROTEIN_KINASE_ATP"/>
    <property type="match status" value="1"/>
</dbReference>
<feature type="compositionally biased region" description="Low complexity" evidence="5">
    <location>
        <begin position="881"/>
        <end position="903"/>
    </location>
</feature>
<name>L8GPZ3_ACACF</name>
<dbReference type="VEuPathDB" id="AmoebaDB:ACA1_219700"/>
<dbReference type="Proteomes" id="UP000011083">
    <property type="component" value="Unassembled WGS sequence"/>
</dbReference>
<keyword evidence="3 4" id="KW-0067">ATP-binding</keyword>
<feature type="region of interest" description="Disordered" evidence="5">
    <location>
        <begin position="846"/>
        <end position="1016"/>
    </location>
</feature>
<keyword evidence="2 4" id="KW-0547">Nucleotide-binding</keyword>
<dbReference type="STRING" id="1257118.L8GPZ3"/>
<dbReference type="AlphaFoldDB" id="L8GPZ3"/>
<dbReference type="Gene3D" id="1.10.510.10">
    <property type="entry name" value="Transferase(Phosphotransferase) domain 1"/>
    <property type="match status" value="1"/>
</dbReference>
<reference evidence="7 8" key="1">
    <citation type="journal article" date="2013" name="Genome Biol.">
        <title>Genome of Acanthamoeba castellanii highlights extensive lateral gene transfer and early evolution of tyrosine kinase signaling.</title>
        <authorList>
            <person name="Clarke M."/>
            <person name="Lohan A.J."/>
            <person name="Liu B."/>
            <person name="Lagkouvardos I."/>
            <person name="Roy S."/>
            <person name="Zafar N."/>
            <person name="Bertelli C."/>
            <person name="Schilde C."/>
            <person name="Kianianmomeni A."/>
            <person name="Burglin T.R."/>
            <person name="Frech C."/>
            <person name="Turcotte B."/>
            <person name="Kopec K.O."/>
            <person name="Synnott J.M."/>
            <person name="Choo C."/>
            <person name="Paponov I."/>
            <person name="Finkler A."/>
            <person name="Soon Heng Tan C."/>
            <person name="Hutchins A.P."/>
            <person name="Weinmeier T."/>
            <person name="Rattei T."/>
            <person name="Chu J.S."/>
            <person name="Gimenez G."/>
            <person name="Irimia M."/>
            <person name="Rigden D.J."/>
            <person name="Fitzpatrick D.A."/>
            <person name="Lorenzo-Morales J."/>
            <person name="Bateman A."/>
            <person name="Chiu C.H."/>
            <person name="Tang P."/>
            <person name="Hegemann P."/>
            <person name="Fromm H."/>
            <person name="Raoult D."/>
            <person name="Greub G."/>
            <person name="Miranda-Saavedra D."/>
            <person name="Chen N."/>
            <person name="Nash P."/>
            <person name="Ginger M.L."/>
            <person name="Horn M."/>
            <person name="Schaap P."/>
            <person name="Caler L."/>
            <person name="Loftus B."/>
        </authorList>
    </citation>
    <scope>NUCLEOTIDE SEQUENCE [LARGE SCALE GENOMIC DNA]</scope>
    <source>
        <strain evidence="7 8">Neff</strain>
    </source>
</reference>
<keyword evidence="7" id="KW-0808">Transferase</keyword>
<dbReference type="InterPro" id="IPR011043">
    <property type="entry name" value="Gal_Oxase/kelch_b-propeller"/>
</dbReference>
<dbReference type="Pfam" id="PF00069">
    <property type="entry name" value="Pkinase"/>
    <property type="match status" value="1"/>
</dbReference>
<evidence type="ECO:0000313" key="7">
    <source>
        <dbReference type="EMBL" id="ELR15244.1"/>
    </source>
</evidence>
<evidence type="ECO:0000256" key="1">
    <source>
        <dbReference type="ARBA" id="ARBA00012513"/>
    </source>
</evidence>
<dbReference type="InterPro" id="IPR011009">
    <property type="entry name" value="Kinase-like_dom_sf"/>
</dbReference>
<dbReference type="Gene3D" id="2.120.10.80">
    <property type="entry name" value="Kelch-type beta propeller"/>
    <property type="match status" value="2"/>
</dbReference>
<gene>
    <name evidence="7" type="ORF">ACA1_219700</name>
</gene>
<dbReference type="GO" id="GO:0004674">
    <property type="term" value="F:protein serine/threonine kinase activity"/>
    <property type="evidence" value="ECO:0007669"/>
    <property type="project" value="UniProtKB-EC"/>
</dbReference>
<evidence type="ECO:0000259" key="6">
    <source>
        <dbReference type="PROSITE" id="PS50011"/>
    </source>
</evidence>
<dbReference type="SUPFAM" id="SSF56112">
    <property type="entry name" value="Protein kinase-like (PK-like)"/>
    <property type="match status" value="1"/>
</dbReference>
<dbReference type="PANTHER" id="PTHR48012">
    <property type="entry name" value="STERILE20-LIKE KINASE, ISOFORM B-RELATED"/>
    <property type="match status" value="1"/>
</dbReference>
<protein>
    <recommendedName>
        <fullName evidence="1">non-specific serine/threonine protein kinase</fullName>
        <ecNumber evidence="1">2.7.11.1</ecNumber>
    </recommendedName>
</protein>
<feature type="compositionally biased region" description="Low complexity" evidence="5">
    <location>
        <begin position="1035"/>
        <end position="1058"/>
    </location>
</feature>
<proteinExistence type="predicted"/>
<dbReference type="EMBL" id="KB008036">
    <property type="protein sequence ID" value="ELR15244.1"/>
    <property type="molecule type" value="Genomic_DNA"/>
</dbReference>
<evidence type="ECO:0000256" key="5">
    <source>
        <dbReference type="SAM" id="MobiDB-lite"/>
    </source>
</evidence>
<evidence type="ECO:0000313" key="8">
    <source>
        <dbReference type="Proteomes" id="UP000011083"/>
    </source>
</evidence>
<feature type="domain" description="Protein kinase" evidence="6">
    <location>
        <begin position="435"/>
        <end position="655"/>
    </location>
</feature>
<feature type="region of interest" description="Disordered" evidence="5">
    <location>
        <begin position="1035"/>
        <end position="1066"/>
    </location>
</feature>
<dbReference type="InterPro" id="IPR050629">
    <property type="entry name" value="STE20/SPS1-PAK"/>
</dbReference>
<sequence>MSWLLMRQTGVDPARRAWHTLEVTPTGGKMILFGGFDGDKQYYNDILLNDRGSRWEKPTVGGVAPTPRSQHSCVMAGSKMIIFGGWDGEKALSDLHWVWEKVKTSGCMPQARYGHSAAYLRHDHPALGSVALSAFQKSHSRRVCVGVMYVFGGRGFGGSYLTMDKVLMLNTNTYVWEEKHAGGDVPTPRFLHTTTTLKLLNGLYLFGGEHNNEALSDLYVFNPALPDSQKWVRLRSRKIPPRSSHSAVGVGPLIVFFGGENKKLAPKPTHHNDVWIYFADEQKWREAKATFGRPGEDNARAPPAYAGHTMALFSKSKIFLYGGVRQEKPLTTTHYSNDQLILYHLESFNELLKLDSKGKKKKSKERSGSSRRDKSSSTAAKLKSIMKAKNAPPTSQRLARSYTIGDVGIGVPYNVQRMLHVDINYNWEGVAEDNFAIEEKLGEGAYGAVYKSTQKGTGCVLAIKEINDEGDFEELKKEIDILKKILMDYMSVGSVRDLIEDTQMALTEEQVAFICRESLKGLLYLHGTKIIHRDVKSANILLDSDGAMNEHNSQAKERIGTPLWMAPEVMLQQRYNSKCDVWSLGITAIEMADGLPPNHDVSPVRAMRLIPQQPPPTLENPSEWSKEFNDFVAKCLVKDPEARPTAMDLLMHPFIATAKGPEVMKERLADLIIVREDKKNEKAEDSERFLPALSRRELRRKLSSSNDAFSTMLVNNEAEGSGDYALARNRAQYSSGGGGASSGESYATMVVNDDGEEGGDAWSTMVVNDQAEGGKLDLSHDDGDGDDSGDMWSTMVVRNDVEGVKLAAAGSLSSEDTATEDEDESGGGDAWSTMVVKDNVASQKLNIDPSGASKPIAAPTLHNSRHSLIPRAATASPPPTGATTASSSFSPSSYNPPSSFGSPAGRPNTSPVVPRFGQAGNQRITPGTSVPAPVGKRAFGRPPPPSRNYPPGTQPAGQPNPVPLYASPSQAGSMVAASSTALAADPPAPLAASTGSVHMRPSTASRSPVGSVIRPPSAAAAASGAFSLASASSTLAAVTTSSSSSPSPSSSSSSSSSTGENGGVDDAVLARLMPLIDRLVEEKVQKRLAEERERLKLEILAALQKK</sequence>
<feature type="compositionally biased region" description="Basic and acidic residues" evidence="5">
    <location>
        <begin position="365"/>
        <end position="375"/>
    </location>
</feature>
<dbReference type="GO" id="GO:0005737">
    <property type="term" value="C:cytoplasm"/>
    <property type="evidence" value="ECO:0007669"/>
    <property type="project" value="TreeGrafter"/>
</dbReference>
<dbReference type="SUPFAM" id="SSF50965">
    <property type="entry name" value="Galactose oxidase, central domain"/>
    <property type="match status" value="1"/>
</dbReference>
<keyword evidence="7" id="KW-0418">Kinase</keyword>
<dbReference type="Pfam" id="PF24681">
    <property type="entry name" value="Kelch_KLHDC2_KLHL20_DRC7"/>
    <property type="match status" value="2"/>
</dbReference>